<protein>
    <submittedName>
        <fullName evidence="1">Uncharacterized protein</fullName>
    </submittedName>
</protein>
<evidence type="ECO:0000313" key="2">
    <source>
        <dbReference type="Proteomes" id="UP000593567"/>
    </source>
</evidence>
<dbReference type="AlphaFoldDB" id="A0A7J7IU28"/>
<reference evidence="1" key="1">
    <citation type="submission" date="2020-06" db="EMBL/GenBank/DDBJ databases">
        <title>Draft genome of Bugula neritina, a colonial animal packing powerful symbionts and potential medicines.</title>
        <authorList>
            <person name="Rayko M."/>
        </authorList>
    </citation>
    <scope>NUCLEOTIDE SEQUENCE [LARGE SCALE GENOMIC DNA]</scope>
    <source>
        <strain evidence="1">Kwan_BN1</strain>
    </source>
</reference>
<comment type="caution">
    <text evidence="1">The sequence shown here is derived from an EMBL/GenBank/DDBJ whole genome shotgun (WGS) entry which is preliminary data.</text>
</comment>
<keyword evidence="2" id="KW-1185">Reference proteome</keyword>
<dbReference type="EMBL" id="VXIV02003395">
    <property type="protein sequence ID" value="KAF6017433.1"/>
    <property type="molecule type" value="Genomic_DNA"/>
</dbReference>
<sequence>MNASKSELVEPFLKYWTIDDNSPMRIITTPEFNTIQKVTLTCSTLNASNFSLCNSPGETLFFSSFVRHRVVLKGVNSKAANLTNATVISSVELSFYNDGAYLTADSSIKFAATNGSDLHLVHNRSASLLSVSSYYDNSTKSVVVIDKDTGLMISVMRFK</sequence>
<accession>A0A7J7IU28</accession>
<proteinExistence type="predicted"/>
<gene>
    <name evidence="1" type="ORF">EB796_024260</name>
</gene>
<name>A0A7J7IU28_BUGNE</name>
<organism evidence="1 2">
    <name type="scientific">Bugula neritina</name>
    <name type="common">Brown bryozoan</name>
    <name type="synonym">Sertularia neritina</name>
    <dbReference type="NCBI Taxonomy" id="10212"/>
    <lineage>
        <taxon>Eukaryota</taxon>
        <taxon>Metazoa</taxon>
        <taxon>Spiralia</taxon>
        <taxon>Lophotrochozoa</taxon>
        <taxon>Bryozoa</taxon>
        <taxon>Gymnolaemata</taxon>
        <taxon>Cheilostomatida</taxon>
        <taxon>Flustrina</taxon>
        <taxon>Buguloidea</taxon>
        <taxon>Bugulidae</taxon>
        <taxon>Bugula</taxon>
    </lineage>
</organism>
<evidence type="ECO:0000313" key="1">
    <source>
        <dbReference type="EMBL" id="KAF6017433.1"/>
    </source>
</evidence>
<dbReference type="Proteomes" id="UP000593567">
    <property type="component" value="Unassembled WGS sequence"/>
</dbReference>